<dbReference type="Pfam" id="PF13561">
    <property type="entry name" value="adh_short_C2"/>
    <property type="match status" value="1"/>
</dbReference>
<gene>
    <name evidence="3" type="ORF">EV668_0128</name>
</gene>
<dbReference type="InterPro" id="IPR002347">
    <property type="entry name" value="SDR_fam"/>
</dbReference>
<dbReference type="AlphaFoldDB" id="A0A4R7C7U2"/>
<dbReference type="CDD" id="cd05233">
    <property type="entry name" value="SDR_c"/>
    <property type="match status" value="1"/>
</dbReference>
<dbReference type="PRINTS" id="PR00081">
    <property type="entry name" value="GDHRDH"/>
</dbReference>
<evidence type="ECO:0000313" key="3">
    <source>
        <dbReference type="EMBL" id="TDR92886.1"/>
    </source>
</evidence>
<dbReference type="RefSeq" id="WP_133767938.1">
    <property type="nucleotide sequence ID" value="NZ_SNZR01000011.1"/>
</dbReference>
<dbReference type="SUPFAM" id="SSF51735">
    <property type="entry name" value="NAD(P)-binding Rossmann-fold domains"/>
    <property type="match status" value="1"/>
</dbReference>
<dbReference type="OrthoDB" id="9805986at2"/>
<dbReference type="Proteomes" id="UP000295122">
    <property type="component" value="Unassembled WGS sequence"/>
</dbReference>
<evidence type="ECO:0000256" key="1">
    <source>
        <dbReference type="ARBA" id="ARBA00006484"/>
    </source>
</evidence>
<protein>
    <submittedName>
        <fullName evidence="3">NAD(P)-dependent dehydrogenase (Short-subunit alcohol dehydrogenase family)</fullName>
    </submittedName>
</protein>
<proteinExistence type="inferred from homology"/>
<reference evidence="3 4" key="1">
    <citation type="submission" date="2019-03" db="EMBL/GenBank/DDBJ databases">
        <title>Genomic Encyclopedia of Type Strains, Phase IV (KMG-IV): sequencing the most valuable type-strain genomes for metagenomic binning, comparative biology and taxonomic classification.</title>
        <authorList>
            <person name="Goeker M."/>
        </authorList>
    </citation>
    <scope>NUCLEOTIDE SEQUENCE [LARGE SCALE GENOMIC DNA]</scope>
    <source>
        <strain evidence="3 4">DSM 25903</strain>
    </source>
</reference>
<sequence length="274" mass="28595">MSGGIEMEEGTGLTRTSEPIAVIVGGANGIGAATARVMRARGWVVVIGDRDMRAGEELARELGGAAYEIDVAEAGSLAALAEISEREIGATTALIVSSGVFQPNEPIETSDAGLFEQITRINLAGTYHADRAFGTRMAARGRGSIVNLSSVTGHGSTPLNIYAPTKAAIINLSKSLAGEWGRSGVRVNSVSPGITLVPRVVERKRAGNRYPADLDQRMALGRCVEPSEVGEAVEFLASDRASAITGTDLVVDCGWITASLWEAYGGTRPPRQGG</sequence>
<dbReference type="PRINTS" id="PR00080">
    <property type="entry name" value="SDRFAMILY"/>
</dbReference>
<accession>A0A4R7C7U2</accession>
<keyword evidence="4" id="KW-1185">Reference proteome</keyword>
<comment type="caution">
    <text evidence="3">The sequence shown here is derived from an EMBL/GenBank/DDBJ whole genome shotgun (WGS) entry which is preliminary data.</text>
</comment>
<comment type="similarity">
    <text evidence="1">Belongs to the short-chain dehydrogenases/reductases (SDR) family.</text>
</comment>
<dbReference type="Gene3D" id="3.40.50.720">
    <property type="entry name" value="NAD(P)-binding Rossmann-like Domain"/>
    <property type="match status" value="1"/>
</dbReference>
<dbReference type="InterPro" id="IPR036291">
    <property type="entry name" value="NAD(P)-bd_dom_sf"/>
</dbReference>
<dbReference type="PANTHER" id="PTHR42760">
    <property type="entry name" value="SHORT-CHAIN DEHYDROGENASES/REDUCTASES FAMILY MEMBER"/>
    <property type="match status" value="1"/>
</dbReference>
<organism evidence="3 4">
    <name type="scientific">Enterovirga rhinocerotis</name>
    <dbReference type="NCBI Taxonomy" id="1339210"/>
    <lineage>
        <taxon>Bacteria</taxon>
        <taxon>Pseudomonadati</taxon>
        <taxon>Pseudomonadota</taxon>
        <taxon>Alphaproteobacteria</taxon>
        <taxon>Hyphomicrobiales</taxon>
        <taxon>Methylobacteriaceae</taxon>
        <taxon>Enterovirga</taxon>
    </lineage>
</organism>
<dbReference type="FunFam" id="3.40.50.720:FF:000084">
    <property type="entry name" value="Short-chain dehydrogenase reductase"/>
    <property type="match status" value="1"/>
</dbReference>
<keyword evidence="2" id="KW-0560">Oxidoreductase</keyword>
<dbReference type="GO" id="GO:0016616">
    <property type="term" value="F:oxidoreductase activity, acting on the CH-OH group of donors, NAD or NADP as acceptor"/>
    <property type="evidence" value="ECO:0007669"/>
    <property type="project" value="TreeGrafter"/>
</dbReference>
<evidence type="ECO:0000313" key="4">
    <source>
        <dbReference type="Proteomes" id="UP000295122"/>
    </source>
</evidence>
<dbReference type="EMBL" id="SNZR01000011">
    <property type="protein sequence ID" value="TDR92886.1"/>
    <property type="molecule type" value="Genomic_DNA"/>
</dbReference>
<dbReference type="PANTHER" id="PTHR42760:SF133">
    <property type="entry name" value="3-OXOACYL-[ACYL-CARRIER-PROTEIN] REDUCTASE"/>
    <property type="match status" value="1"/>
</dbReference>
<evidence type="ECO:0000256" key="2">
    <source>
        <dbReference type="ARBA" id="ARBA00023002"/>
    </source>
</evidence>
<name>A0A4R7C7U2_9HYPH</name>